<evidence type="ECO:0000313" key="8">
    <source>
        <dbReference type="EMBL" id="MFD0977606.1"/>
    </source>
</evidence>
<dbReference type="PROSITE" id="PS51257">
    <property type="entry name" value="PROKAR_LIPOPROTEIN"/>
    <property type="match status" value="1"/>
</dbReference>
<comment type="caution">
    <text evidence="8">The sequence shown here is derived from an EMBL/GenBank/DDBJ whole genome shotgun (WGS) entry which is preliminary data.</text>
</comment>
<evidence type="ECO:0000256" key="4">
    <source>
        <dbReference type="ARBA" id="ARBA00023136"/>
    </source>
</evidence>
<proteinExistence type="inferred from homology"/>
<evidence type="ECO:0000256" key="5">
    <source>
        <dbReference type="ARBA" id="ARBA00023237"/>
    </source>
</evidence>
<protein>
    <submittedName>
        <fullName evidence="8">RagB/SusD family nutrient uptake outer membrane protein</fullName>
    </submittedName>
</protein>
<keyword evidence="9" id="KW-1185">Reference proteome</keyword>
<feature type="domain" description="SusD-like N-terminal" evidence="7">
    <location>
        <begin position="81"/>
        <end position="217"/>
    </location>
</feature>
<keyword evidence="3" id="KW-0732">Signal</keyword>
<dbReference type="Pfam" id="PF07980">
    <property type="entry name" value="SusD_RagB"/>
    <property type="match status" value="1"/>
</dbReference>
<name>A0ABW3IHR3_9FLAO</name>
<reference evidence="9" key="1">
    <citation type="journal article" date="2019" name="Int. J. Syst. Evol. Microbiol.">
        <title>The Global Catalogue of Microorganisms (GCM) 10K type strain sequencing project: providing services to taxonomists for standard genome sequencing and annotation.</title>
        <authorList>
            <consortium name="The Broad Institute Genomics Platform"/>
            <consortium name="The Broad Institute Genome Sequencing Center for Infectious Disease"/>
            <person name="Wu L."/>
            <person name="Ma J."/>
        </authorList>
    </citation>
    <scope>NUCLEOTIDE SEQUENCE [LARGE SCALE GENOMIC DNA]</scope>
    <source>
        <strain evidence="9">CCUG 60898</strain>
    </source>
</reference>
<gene>
    <name evidence="8" type="ORF">ACFQ1G_12450</name>
</gene>
<evidence type="ECO:0000256" key="3">
    <source>
        <dbReference type="ARBA" id="ARBA00022729"/>
    </source>
</evidence>
<dbReference type="InterPro" id="IPR012944">
    <property type="entry name" value="SusD_RagB_dom"/>
</dbReference>
<sequence length="478" mass="54097">MKKLILIFSIFAFISCSDDFLEIPLEDRTPAEEFFVSAEDATQAVNAIYNHQLDWLTSAFAHLAITQITSDDSDKGSNPGDAAFLNDFSNFTFNSSAFVLNDYWTGQFRGINLANQVLTNVPDIEMDESLKERLLAEAKFFRAYHYFNLVRTFGGVPIYEGLPEDGIYNLPRNTKEEVYVLIVRDLQEASQVLPASYGPDQLGRVTQGAAKGILAKVLMYRQEWSQVLQLTQEVMGMGYSLYDDYYELFRWQNEFNSEIIFSIQSTADGNCEATSQYGQVQGVRDQFGWGFNSPSEDLAAAYEENDLRRDATILFVGETTPEGDLITAGNNPANPTRYNQKIYISSENYRRNNCAENADSNIVILRYAEILLINAEANLELGNYDAALESLNEVRDRADLDDLEFESEQQLRNAIWQERRVELAQEGDRFFDLVRQGRAAEVFQALGKQFTPGVNEIFPIPANQISLSNNVLTQNPGY</sequence>
<accession>A0ABW3IHR3</accession>
<dbReference type="CDD" id="cd08977">
    <property type="entry name" value="SusD"/>
    <property type="match status" value="1"/>
</dbReference>
<keyword evidence="4" id="KW-0472">Membrane</keyword>
<evidence type="ECO:0000259" key="7">
    <source>
        <dbReference type="Pfam" id="PF14322"/>
    </source>
</evidence>
<evidence type="ECO:0000256" key="1">
    <source>
        <dbReference type="ARBA" id="ARBA00004442"/>
    </source>
</evidence>
<feature type="domain" description="RagB/SusD" evidence="6">
    <location>
        <begin position="258"/>
        <end position="478"/>
    </location>
</feature>
<comment type="similarity">
    <text evidence="2">Belongs to the SusD family.</text>
</comment>
<dbReference type="Proteomes" id="UP001597100">
    <property type="component" value="Unassembled WGS sequence"/>
</dbReference>
<comment type="subcellular location">
    <subcellularLocation>
        <location evidence="1">Cell outer membrane</location>
    </subcellularLocation>
</comment>
<dbReference type="InterPro" id="IPR033985">
    <property type="entry name" value="SusD-like_N"/>
</dbReference>
<evidence type="ECO:0000313" key="9">
    <source>
        <dbReference type="Proteomes" id="UP001597100"/>
    </source>
</evidence>
<organism evidence="8 9">
    <name type="scientific">Salinimicrobium gaetbulicola</name>
    <dbReference type="NCBI Taxonomy" id="999702"/>
    <lineage>
        <taxon>Bacteria</taxon>
        <taxon>Pseudomonadati</taxon>
        <taxon>Bacteroidota</taxon>
        <taxon>Flavobacteriia</taxon>
        <taxon>Flavobacteriales</taxon>
        <taxon>Flavobacteriaceae</taxon>
        <taxon>Salinimicrobium</taxon>
    </lineage>
</organism>
<dbReference type="SUPFAM" id="SSF48452">
    <property type="entry name" value="TPR-like"/>
    <property type="match status" value="1"/>
</dbReference>
<dbReference type="Pfam" id="PF14322">
    <property type="entry name" value="SusD-like_3"/>
    <property type="match status" value="1"/>
</dbReference>
<dbReference type="RefSeq" id="WP_380740025.1">
    <property type="nucleotide sequence ID" value="NZ_JBHTJP010000035.1"/>
</dbReference>
<evidence type="ECO:0000256" key="2">
    <source>
        <dbReference type="ARBA" id="ARBA00006275"/>
    </source>
</evidence>
<dbReference type="Gene3D" id="1.25.40.390">
    <property type="match status" value="1"/>
</dbReference>
<keyword evidence="5" id="KW-0998">Cell outer membrane</keyword>
<dbReference type="EMBL" id="JBHTJP010000035">
    <property type="protein sequence ID" value="MFD0977606.1"/>
    <property type="molecule type" value="Genomic_DNA"/>
</dbReference>
<evidence type="ECO:0000259" key="6">
    <source>
        <dbReference type="Pfam" id="PF07980"/>
    </source>
</evidence>
<dbReference type="InterPro" id="IPR011990">
    <property type="entry name" value="TPR-like_helical_dom_sf"/>
</dbReference>